<dbReference type="FunCoup" id="A8N9X1">
    <property type="interactions" value="16"/>
</dbReference>
<dbReference type="InParanoid" id="A8N9X1"/>
<dbReference type="GeneID" id="6008101"/>
<dbReference type="PANTHER" id="PTHR11937">
    <property type="entry name" value="ACTIN"/>
    <property type="match status" value="1"/>
</dbReference>
<dbReference type="SUPFAM" id="SSF53067">
    <property type="entry name" value="Actin-like ATPase domain"/>
    <property type="match status" value="2"/>
</dbReference>
<evidence type="ECO:0000313" key="4">
    <source>
        <dbReference type="Proteomes" id="UP000001861"/>
    </source>
</evidence>
<dbReference type="Proteomes" id="UP000001861">
    <property type="component" value="Unassembled WGS sequence"/>
</dbReference>
<evidence type="ECO:0000256" key="1">
    <source>
        <dbReference type="RuleBase" id="RU000487"/>
    </source>
</evidence>
<proteinExistence type="inferred from homology"/>
<dbReference type="VEuPathDB" id="FungiDB:CC1G_05698"/>
<gene>
    <name evidence="3" type="ORF">CC1G_05698</name>
</gene>
<dbReference type="Pfam" id="PF00022">
    <property type="entry name" value="Actin"/>
    <property type="match status" value="2"/>
</dbReference>
<dbReference type="InterPro" id="IPR004000">
    <property type="entry name" value="Actin"/>
</dbReference>
<dbReference type="InterPro" id="IPR043129">
    <property type="entry name" value="ATPase_NBD"/>
</dbReference>
<sequence length="524" mass="56389">MSLRDSNVVILETSRTSIRAGLGLHDLLKTPTVDIPARVGLRKSGTNGVEDPSASTSRAASSKPNGTNGGPQVHDYLVGVQLDEALAGPGAEDVVVSWPFLNGTVSDWTQAEALWKYVLFNQLQRRRAQNESPVLLTLPVPVPSRTEYETACQVFFERFNVPAFAILDRPLAQLYSANSLSGVVVDIGLETTDITPINEGTLVHHAKLSTKVGTRTCKHYLAHLLKSNSSVMQAISPASNPLPDAELHFTLVRLAKQLVAAGLIKPPSSGELAAPPEDEGVTDIAAVVVAGKERAVIESGMKKKMNAKATAAELARAKEIEAMDLVTVEFEGKEVTVGKERHRFCEPIFDPEIVESLGLEKFAALDATGATSNLSVAKGEEGLPPVTLTDAEGQKIRALQETVGRAVNLVDVDLRQYLWQGLLVTGEITRFVKGIGISLQSRLQPFLTASGLDTDVQPRAIRVINVPEYYAEYRDTGNGYSAFLGSSIVAKIIFNDNSQSNYVSKADYTAKGPHAIIESTPSLL</sequence>
<protein>
    <recommendedName>
        <fullName evidence="5">Actin-related protein</fullName>
    </recommendedName>
</protein>
<dbReference type="EMBL" id="AACS02000007">
    <property type="protein sequence ID" value="EAU90160.1"/>
    <property type="molecule type" value="Genomic_DNA"/>
</dbReference>
<keyword evidence="4" id="KW-1185">Reference proteome</keyword>
<dbReference type="eggNOG" id="KOG0676">
    <property type="taxonomic scope" value="Eukaryota"/>
</dbReference>
<comment type="caution">
    <text evidence="3">The sequence shown here is derived from an EMBL/GenBank/DDBJ whole genome shotgun (WGS) entry which is preliminary data.</text>
</comment>
<evidence type="ECO:0008006" key="5">
    <source>
        <dbReference type="Google" id="ProtNLM"/>
    </source>
</evidence>
<organism evidence="3 4">
    <name type="scientific">Coprinopsis cinerea (strain Okayama-7 / 130 / ATCC MYA-4618 / FGSC 9003)</name>
    <name type="common">Inky cap fungus</name>
    <name type="synonym">Hormographiella aspergillata</name>
    <dbReference type="NCBI Taxonomy" id="240176"/>
    <lineage>
        <taxon>Eukaryota</taxon>
        <taxon>Fungi</taxon>
        <taxon>Dikarya</taxon>
        <taxon>Basidiomycota</taxon>
        <taxon>Agaricomycotina</taxon>
        <taxon>Agaricomycetes</taxon>
        <taxon>Agaricomycetidae</taxon>
        <taxon>Agaricales</taxon>
        <taxon>Agaricineae</taxon>
        <taxon>Psathyrellaceae</taxon>
        <taxon>Coprinopsis</taxon>
    </lineage>
</organism>
<name>A8N9X1_COPC7</name>
<dbReference type="KEGG" id="cci:CC1G_05698"/>
<accession>A8N9X1</accession>
<dbReference type="RefSeq" id="XP_001831627.1">
    <property type="nucleotide sequence ID" value="XM_001831575.1"/>
</dbReference>
<comment type="similarity">
    <text evidence="1">Belongs to the actin family.</text>
</comment>
<dbReference type="CDD" id="cd10208">
    <property type="entry name" value="ASKHA_NBD_ScArp9-like"/>
    <property type="match status" value="1"/>
</dbReference>
<dbReference type="STRING" id="240176.A8N9X1"/>
<feature type="region of interest" description="Disordered" evidence="2">
    <location>
        <begin position="39"/>
        <end position="72"/>
    </location>
</feature>
<reference evidence="3 4" key="1">
    <citation type="journal article" date="2010" name="Proc. Natl. Acad. Sci. U.S.A.">
        <title>Insights into evolution of multicellular fungi from the assembled chromosomes of the mushroom Coprinopsis cinerea (Coprinus cinereus).</title>
        <authorList>
            <person name="Stajich J.E."/>
            <person name="Wilke S.K."/>
            <person name="Ahren D."/>
            <person name="Au C.H."/>
            <person name="Birren B.W."/>
            <person name="Borodovsky M."/>
            <person name="Burns C."/>
            <person name="Canback B."/>
            <person name="Casselton L.A."/>
            <person name="Cheng C.K."/>
            <person name="Deng J."/>
            <person name="Dietrich F.S."/>
            <person name="Fargo D.C."/>
            <person name="Farman M.L."/>
            <person name="Gathman A.C."/>
            <person name="Goldberg J."/>
            <person name="Guigo R."/>
            <person name="Hoegger P.J."/>
            <person name="Hooker J.B."/>
            <person name="Huggins A."/>
            <person name="James T.Y."/>
            <person name="Kamada T."/>
            <person name="Kilaru S."/>
            <person name="Kodira C."/>
            <person name="Kues U."/>
            <person name="Kupfer D."/>
            <person name="Kwan H.S."/>
            <person name="Lomsadze A."/>
            <person name="Li W."/>
            <person name="Lilly W.W."/>
            <person name="Ma L.J."/>
            <person name="Mackey A.J."/>
            <person name="Manning G."/>
            <person name="Martin F."/>
            <person name="Muraguchi H."/>
            <person name="Natvig D.O."/>
            <person name="Palmerini H."/>
            <person name="Ramesh M.A."/>
            <person name="Rehmeyer C.J."/>
            <person name="Roe B.A."/>
            <person name="Shenoy N."/>
            <person name="Stanke M."/>
            <person name="Ter-Hovhannisyan V."/>
            <person name="Tunlid A."/>
            <person name="Velagapudi R."/>
            <person name="Vision T.J."/>
            <person name="Zeng Q."/>
            <person name="Zolan M.E."/>
            <person name="Pukkila P.J."/>
        </authorList>
    </citation>
    <scope>NUCLEOTIDE SEQUENCE [LARGE SCALE GENOMIC DNA]</scope>
    <source>
        <strain evidence="4">Okayama-7 / 130 / ATCC MYA-4618 / FGSC 9003</strain>
    </source>
</reference>
<evidence type="ECO:0000313" key="3">
    <source>
        <dbReference type="EMBL" id="EAU90160.1"/>
    </source>
</evidence>
<evidence type="ECO:0000256" key="2">
    <source>
        <dbReference type="SAM" id="MobiDB-lite"/>
    </source>
</evidence>
<dbReference type="OMA" id="CQIFFER"/>
<dbReference type="Gene3D" id="3.30.420.40">
    <property type="match status" value="3"/>
</dbReference>
<dbReference type="AlphaFoldDB" id="A8N9X1"/>
<dbReference type="SMART" id="SM00268">
    <property type="entry name" value="ACTIN"/>
    <property type="match status" value="1"/>
</dbReference>
<feature type="compositionally biased region" description="Polar residues" evidence="2">
    <location>
        <begin position="53"/>
        <end position="66"/>
    </location>
</feature>
<dbReference type="OrthoDB" id="74201at2759"/>